<sequence length="390" mass="44073">MIAAHFILVYSLSLLAIQVTNGNTSPVSTHIPCISRKSVAPRQIPTTIPPVDSNPPIHTASSHSGSSNQKDVYFPWNDGYDYDGFCQRILSVVNSPDNNLTIVNSGAGGGLGHKYYSMVESLIYALLLHRTYRISMPAIFWTTFNSCLRVLRYDGPVNQFALCDKRHRCMVYNNVWTLRRANLLMVDYRVDLYRLGTPKVVKKLKALGVMKPNEWWSSFCQHLLRLLLNPTPDIQSLIQSERLRIGPAQNQLGIHVRCGGNLADSNEQTWMVSPDRLKKVPDQVRRLIKASPIPRDELYLFLSTDSTMAAGNLSVALHPYRIESSNVFYRGHSRTQFVDNKSLIRSYVDLFLLCQSRSALLTSSSSFSRLITIMSIAAPKWYISAKRFIS</sequence>
<dbReference type="Proteomes" id="UP000078348">
    <property type="component" value="Unassembled WGS sequence"/>
</dbReference>
<evidence type="ECO:0000256" key="2">
    <source>
        <dbReference type="SAM" id="SignalP"/>
    </source>
</evidence>
<evidence type="ECO:0000256" key="1">
    <source>
        <dbReference type="SAM" id="MobiDB-lite"/>
    </source>
</evidence>
<organism evidence="3 4">
    <name type="scientific">Blastocystis sp. subtype 1 (strain ATCC 50177 / NandII)</name>
    <dbReference type="NCBI Taxonomy" id="478820"/>
    <lineage>
        <taxon>Eukaryota</taxon>
        <taxon>Sar</taxon>
        <taxon>Stramenopiles</taxon>
        <taxon>Bigyra</taxon>
        <taxon>Opalozoa</taxon>
        <taxon>Opalinata</taxon>
        <taxon>Blastocystidae</taxon>
        <taxon>Blastocystis</taxon>
    </lineage>
</organism>
<protein>
    <submittedName>
        <fullName evidence="3">Uncharacterized protein</fullName>
    </submittedName>
</protein>
<proteinExistence type="predicted"/>
<evidence type="ECO:0000313" key="4">
    <source>
        <dbReference type="Proteomes" id="UP000078348"/>
    </source>
</evidence>
<dbReference type="Gene3D" id="3.40.50.11350">
    <property type="match status" value="1"/>
</dbReference>
<accession>A0A196SPX1</accession>
<keyword evidence="4" id="KW-1185">Reference proteome</keyword>
<feature type="chain" id="PRO_5008274750" evidence="2">
    <location>
        <begin position="23"/>
        <end position="390"/>
    </location>
</feature>
<comment type="caution">
    <text evidence="3">The sequence shown here is derived from an EMBL/GenBank/DDBJ whole genome shotgun (WGS) entry which is preliminary data.</text>
</comment>
<keyword evidence="2" id="KW-0732">Signal</keyword>
<reference evidence="3 4" key="1">
    <citation type="submission" date="2016-05" db="EMBL/GenBank/DDBJ databases">
        <title>Nuclear genome of Blastocystis sp. subtype 1 NandII.</title>
        <authorList>
            <person name="Gentekaki E."/>
            <person name="Curtis B."/>
            <person name="Stairs C."/>
            <person name="Eme L."/>
            <person name="Herman E."/>
            <person name="Klimes V."/>
            <person name="Arias M.C."/>
            <person name="Elias M."/>
            <person name="Hilliou F."/>
            <person name="Klute M."/>
            <person name="Malik S.-B."/>
            <person name="Pightling A."/>
            <person name="Rachubinski R."/>
            <person name="Salas D."/>
            <person name="Schlacht A."/>
            <person name="Suga H."/>
            <person name="Archibald J."/>
            <person name="Ball S.G."/>
            <person name="Clark G."/>
            <person name="Dacks J."/>
            <person name="Van Der Giezen M."/>
            <person name="Tsaousis A."/>
            <person name="Roger A."/>
        </authorList>
    </citation>
    <scope>NUCLEOTIDE SEQUENCE [LARGE SCALE GENOMIC DNA]</scope>
    <source>
        <strain evidence="4">ATCC 50177 / NandII</strain>
    </source>
</reference>
<feature type="signal peptide" evidence="2">
    <location>
        <begin position="1"/>
        <end position="22"/>
    </location>
</feature>
<name>A0A196SPX1_BLAHN</name>
<feature type="region of interest" description="Disordered" evidence="1">
    <location>
        <begin position="44"/>
        <end position="67"/>
    </location>
</feature>
<dbReference type="AlphaFoldDB" id="A0A196SPX1"/>
<gene>
    <name evidence="3" type="ORF">AV274_0405</name>
</gene>
<dbReference type="EMBL" id="LXWW01000015">
    <property type="protein sequence ID" value="OAO17849.1"/>
    <property type="molecule type" value="Genomic_DNA"/>
</dbReference>
<evidence type="ECO:0000313" key="3">
    <source>
        <dbReference type="EMBL" id="OAO17849.1"/>
    </source>
</evidence>